<dbReference type="Proteomes" id="UP000593591">
    <property type="component" value="Chromosome"/>
</dbReference>
<accession>A0A7M1XIV2</accession>
<reference evidence="1 2" key="1">
    <citation type="submission" date="2018-08" db="EMBL/GenBank/DDBJ databases">
        <title>The first complete genome of Treponema rectale (CHPAT), a commensal spirochete of the bovine rectum.</title>
        <authorList>
            <person name="Staton G.J."/>
            <person name="Clegg S.R."/>
            <person name="Carter S.D."/>
            <person name="Radford A.D."/>
            <person name="Darby A."/>
            <person name="Hall N."/>
            <person name="Birtles R.J."/>
            <person name="Evans N.J."/>
        </authorList>
    </citation>
    <scope>NUCLEOTIDE SEQUENCE [LARGE SCALE GENOMIC DNA]</scope>
    <source>
        <strain evidence="1 2">CHPA</strain>
    </source>
</reference>
<dbReference type="AlphaFoldDB" id="A0A7M1XIV2"/>
<dbReference type="EMBL" id="CP031517">
    <property type="protein sequence ID" value="QOS39554.1"/>
    <property type="molecule type" value="Genomic_DNA"/>
</dbReference>
<dbReference type="PROSITE" id="PS51257">
    <property type="entry name" value="PROKAR_LIPOPROTEIN"/>
    <property type="match status" value="1"/>
</dbReference>
<name>A0A7M1XIV2_9SPIR</name>
<sequence>MKHKFLCLSLLFLLSSCHEERLYPIDYEKEHPEVLFDVNAQDARKVYEERKDYRFDASFSNQTANHSAKDEEGALMEYLIPLLDKEPMTQYDASIFDEIEYYYCFLIFYSNGSAKTPNCGYTFYLHQEHNCMEVIFFFHVYPQLDVEKIKYFSLSETEGTYIKGWIDEKLSEAPNIEISK</sequence>
<gene>
    <name evidence="1" type="ORF">DYE49_03390</name>
</gene>
<organism evidence="1 2">
    <name type="scientific">Treponema rectale</name>
    <dbReference type="NCBI Taxonomy" id="744512"/>
    <lineage>
        <taxon>Bacteria</taxon>
        <taxon>Pseudomonadati</taxon>
        <taxon>Spirochaetota</taxon>
        <taxon>Spirochaetia</taxon>
        <taxon>Spirochaetales</taxon>
        <taxon>Treponemataceae</taxon>
        <taxon>Treponema</taxon>
    </lineage>
</organism>
<protein>
    <recommendedName>
        <fullName evidence="3">Lipoprotein</fullName>
    </recommendedName>
</protein>
<proteinExistence type="predicted"/>
<evidence type="ECO:0008006" key="3">
    <source>
        <dbReference type="Google" id="ProtNLM"/>
    </source>
</evidence>
<evidence type="ECO:0000313" key="1">
    <source>
        <dbReference type="EMBL" id="QOS39554.1"/>
    </source>
</evidence>
<evidence type="ECO:0000313" key="2">
    <source>
        <dbReference type="Proteomes" id="UP000593591"/>
    </source>
</evidence>
<dbReference type="KEGG" id="trc:DYE49_03390"/>